<keyword evidence="3" id="KW-1185">Reference proteome</keyword>
<dbReference type="Proteomes" id="UP001314170">
    <property type="component" value="Unassembled WGS sequence"/>
</dbReference>
<reference evidence="2 3" key="1">
    <citation type="submission" date="2024-01" db="EMBL/GenBank/DDBJ databases">
        <authorList>
            <person name="Waweru B."/>
        </authorList>
    </citation>
    <scope>NUCLEOTIDE SEQUENCE [LARGE SCALE GENOMIC DNA]</scope>
</reference>
<sequence length="71" mass="7949">MLPMNFSNTENNLRSQPNFDYNTELKNSSHARSLSTSLPESNLHQNSQSLNILEDLPPATIKRSSLSSSDK</sequence>
<accession>A0AAV1SLR7</accession>
<dbReference type="AlphaFoldDB" id="A0AAV1SLR7"/>
<protein>
    <submittedName>
        <fullName evidence="2">Uncharacterized protein</fullName>
    </submittedName>
</protein>
<name>A0AAV1SLR7_9ROSI</name>
<evidence type="ECO:0000313" key="3">
    <source>
        <dbReference type="Proteomes" id="UP001314170"/>
    </source>
</evidence>
<evidence type="ECO:0000313" key="2">
    <source>
        <dbReference type="EMBL" id="CAK7353460.1"/>
    </source>
</evidence>
<comment type="caution">
    <text evidence="2">The sequence shown here is derived from an EMBL/GenBank/DDBJ whole genome shotgun (WGS) entry which is preliminary data.</text>
</comment>
<proteinExistence type="predicted"/>
<feature type="region of interest" description="Disordered" evidence="1">
    <location>
        <begin position="1"/>
        <end position="42"/>
    </location>
</feature>
<organism evidence="2 3">
    <name type="scientific">Dovyalis caffra</name>
    <dbReference type="NCBI Taxonomy" id="77055"/>
    <lineage>
        <taxon>Eukaryota</taxon>
        <taxon>Viridiplantae</taxon>
        <taxon>Streptophyta</taxon>
        <taxon>Embryophyta</taxon>
        <taxon>Tracheophyta</taxon>
        <taxon>Spermatophyta</taxon>
        <taxon>Magnoliopsida</taxon>
        <taxon>eudicotyledons</taxon>
        <taxon>Gunneridae</taxon>
        <taxon>Pentapetalae</taxon>
        <taxon>rosids</taxon>
        <taxon>fabids</taxon>
        <taxon>Malpighiales</taxon>
        <taxon>Salicaceae</taxon>
        <taxon>Flacourtieae</taxon>
        <taxon>Dovyalis</taxon>
    </lineage>
</organism>
<evidence type="ECO:0000256" key="1">
    <source>
        <dbReference type="SAM" id="MobiDB-lite"/>
    </source>
</evidence>
<gene>
    <name evidence="2" type="ORF">DCAF_LOCUS24739</name>
</gene>
<dbReference type="EMBL" id="CAWUPB010001194">
    <property type="protein sequence ID" value="CAK7353460.1"/>
    <property type="molecule type" value="Genomic_DNA"/>
</dbReference>